<evidence type="ECO:0000313" key="5">
    <source>
        <dbReference type="Proteomes" id="UP000593579"/>
    </source>
</evidence>
<reference evidence="4 5" key="1">
    <citation type="journal article" date="2019" name="Genome Biol. Evol.">
        <title>Insights into the evolution of the New World diploid cottons (Gossypium, subgenus Houzingenia) based on genome sequencing.</title>
        <authorList>
            <person name="Grover C.E."/>
            <person name="Arick M.A. 2nd"/>
            <person name="Thrash A."/>
            <person name="Conover J.L."/>
            <person name="Sanders W.S."/>
            <person name="Peterson D.G."/>
            <person name="Frelichowski J.E."/>
            <person name="Scheffler J.A."/>
            <person name="Scheffler B.E."/>
            <person name="Wendel J.F."/>
        </authorList>
    </citation>
    <scope>NUCLEOTIDE SEQUENCE [LARGE SCALE GENOMIC DNA]</scope>
    <source>
        <strain evidence="4">5</strain>
        <tissue evidence="4">Leaf</tissue>
    </source>
</reference>
<gene>
    <name evidence="4" type="ORF">Gogos_015644</name>
</gene>
<keyword evidence="5" id="KW-1185">Reference proteome</keyword>
<dbReference type="PANTHER" id="PTHR31286">
    <property type="entry name" value="GLYCINE-RICH CELL WALL STRUCTURAL PROTEIN 1.8-LIKE"/>
    <property type="match status" value="1"/>
</dbReference>
<dbReference type="OrthoDB" id="994333at2759"/>
<dbReference type="PROSITE" id="PS50158">
    <property type="entry name" value="ZF_CCHC"/>
    <property type="match status" value="1"/>
</dbReference>
<evidence type="ECO:0000256" key="1">
    <source>
        <dbReference type="PROSITE-ProRule" id="PRU00047"/>
    </source>
</evidence>
<dbReference type="GO" id="GO:0003676">
    <property type="term" value="F:nucleic acid binding"/>
    <property type="evidence" value="ECO:0007669"/>
    <property type="project" value="InterPro"/>
</dbReference>
<evidence type="ECO:0000313" key="4">
    <source>
        <dbReference type="EMBL" id="MBA0742604.1"/>
    </source>
</evidence>
<protein>
    <recommendedName>
        <fullName evidence="3">CCHC-type domain-containing protein</fullName>
    </recommendedName>
</protein>
<evidence type="ECO:0000256" key="2">
    <source>
        <dbReference type="SAM" id="MobiDB-lite"/>
    </source>
</evidence>
<name>A0A7J9C2I7_GOSGO</name>
<dbReference type="InterPro" id="IPR001878">
    <property type="entry name" value="Znf_CCHC"/>
</dbReference>
<keyword evidence="1" id="KW-0863">Zinc-finger</keyword>
<organism evidence="4 5">
    <name type="scientific">Gossypium gossypioides</name>
    <name type="common">Mexican cotton</name>
    <name type="synonym">Selera gossypioides</name>
    <dbReference type="NCBI Taxonomy" id="34282"/>
    <lineage>
        <taxon>Eukaryota</taxon>
        <taxon>Viridiplantae</taxon>
        <taxon>Streptophyta</taxon>
        <taxon>Embryophyta</taxon>
        <taxon>Tracheophyta</taxon>
        <taxon>Spermatophyta</taxon>
        <taxon>Magnoliopsida</taxon>
        <taxon>eudicotyledons</taxon>
        <taxon>Gunneridae</taxon>
        <taxon>Pentapetalae</taxon>
        <taxon>rosids</taxon>
        <taxon>malvids</taxon>
        <taxon>Malvales</taxon>
        <taxon>Malvaceae</taxon>
        <taxon>Malvoideae</taxon>
        <taxon>Gossypium</taxon>
    </lineage>
</organism>
<sequence>MTEDAVEDMVVDLSLKAVGNILRSNVNGIPTIDFSDRIKKWLVKDMATTVVVKLLGRNISYRVLRSRISNLWRPSQPFQLMDVENGYYLVVFGHYLIVQPWTVDFNSSKPFPNMVLVWIRFPGMLGFLYKRQILEEIGSLIGKVTRLDVKAESGARGRFARMPVFVDLEKPFESLPAVCFSCGCYGHLKDVCPSNGPDLNFAAGKEQVSSPGVVKPASARMGDSFGTKIVPKPEGKSKSKAKAKTF</sequence>
<accession>A0A7J9C2I7</accession>
<dbReference type="EMBL" id="JABEZY010000007">
    <property type="protein sequence ID" value="MBA0742604.1"/>
    <property type="molecule type" value="Genomic_DNA"/>
</dbReference>
<dbReference type="AlphaFoldDB" id="A0A7J9C2I7"/>
<proteinExistence type="predicted"/>
<keyword evidence="1" id="KW-0479">Metal-binding</keyword>
<evidence type="ECO:0000259" key="3">
    <source>
        <dbReference type="PROSITE" id="PS50158"/>
    </source>
</evidence>
<comment type="caution">
    <text evidence="4">The sequence shown here is derived from an EMBL/GenBank/DDBJ whole genome shotgun (WGS) entry which is preliminary data.</text>
</comment>
<dbReference type="GO" id="GO:0008270">
    <property type="term" value="F:zinc ion binding"/>
    <property type="evidence" value="ECO:0007669"/>
    <property type="project" value="UniProtKB-KW"/>
</dbReference>
<feature type="region of interest" description="Disordered" evidence="2">
    <location>
        <begin position="212"/>
        <end position="246"/>
    </location>
</feature>
<keyword evidence="1" id="KW-0862">Zinc</keyword>
<dbReference type="Proteomes" id="UP000593579">
    <property type="component" value="Unassembled WGS sequence"/>
</dbReference>
<dbReference type="InterPro" id="IPR040256">
    <property type="entry name" value="At4g02000-like"/>
</dbReference>
<dbReference type="PANTHER" id="PTHR31286:SF173">
    <property type="entry name" value="DUF4283 DOMAIN-CONTAINING PROTEIN"/>
    <property type="match status" value="1"/>
</dbReference>
<feature type="domain" description="CCHC-type" evidence="3">
    <location>
        <begin position="179"/>
        <end position="194"/>
    </location>
</feature>